<dbReference type="Pfam" id="PF00296">
    <property type="entry name" value="Bac_luciferase"/>
    <property type="match status" value="1"/>
</dbReference>
<dbReference type="InterPro" id="IPR050564">
    <property type="entry name" value="F420-G6PD/mer"/>
</dbReference>
<protein>
    <submittedName>
        <fullName evidence="3">Phthiodiolone/phenolphthiodiolone dimycocerosates ketoreductase</fullName>
    </submittedName>
</protein>
<dbReference type="EMBL" id="BAABAB010000056">
    <property type="protein sequence ID" value="GAA3643258.1"/>
    <property type="molecule type" value="Genomic_DNA"/>
</dbReference>
<sequence length="407" mass="44108">MHSIASGVSVIGRVPGSESRAAEASGSGGGMVARPRIDVGMTVNAKPPLALVERDVAAAQEQDLDAVMVWDHLQDFYPSALWDHGFGLYADEHASPHTWFDYQTLLGYVAARAGGLRLGVGVTESFRRHPIVIAQAAATLAHLSHRPPILGIGAGERENTDPYGLPFDQPVGRLEEAVQIIRTAFTSQGPFDFHGRHYQLDGAVLDLLPPPGRTPEIWIAAHGPRMLRLTGRYGNGWYPFAIGSPEDYAARLGVIRAAASDAGRDPETITPSWTCLTVIGRTEAEARAMLDTNPVRFWGLLFSADIWRLFGAQHPFGQQFRGYLDILPEQCRDREALDAAIAAVPQGLIELAIWGTPPQIVEKLRAFGEAGLRHVVPWVPSALVSPDAADYTRRALGEISLALRNGG</sequence>
<keyword evidence="1" id="KW-0560">Oxidoreductase</keyword>
<dbReference type="PANTHER" id="PTHR43244:SF1">
    <property type="entry name" value="5,10-METHYLENETETRAHYDROMETHANOPTERIN REDUCTASE"/>
    <property type="match status" value="1"/>
</dbReference>
<organism evidence="3 4">
    <name type="scientific">Microlunatus ginsengisoli</name>
    <dbReference type="NCBI Taxonomy" id="363863"/>
    <lineage>
        <taxon>Bacteria</taxon>
        <taxon>Bacillati</taxon>
        <taxon>Actinomycetota</taxon>
        <taxon>Actinomycetes</taxon>
        <taxon>Propionibacteriales</taxon>
        <taxon>Propionibacteriaceae</taxon>
        <taxon>Microlunatus</taxon>
    </lineage>
</organism>
<evidence type="ECO:0000313" key="4">
    <source>
        <dbReference type="Proteomes" id="UP001501490"/>
    </source>
</evidence>
<dbReference type="Gene3D" id="3.20.20.30">
    <property type="entry name" value="Luciferase-like domain"/>
    <property type="match status" value="1"/>
</dbReference>
<dbReference type="InterPro" id="IPR011251">
    <property type="entry name" value="Luciferase-like_dom"/>
</dbReference>
<proteinExistence type="predicted"/>
<keyword evidence="4" id="KW-1185">Reference proteome</keyword>
<dbReference type="PANTHER" id="PTHR43244">
    <property type="match status" value="1"/>
</dbReference>
<evidence type="ECO:0000259" key="2">
    <source>
        <dbReference type="Pfam" id="PF00296"/>
    </source>
</evidence>
<reference evidence="4" key="1">
    <citation type="journal article" date="2019" name="Int. J. Syst. Evol. Microbiol.">
        <title>The Global Catalogue of Microorganisms (GCM) 10K type strain sequencing project: providing services to taxonomists for standard genome sequencing and annotation.</title>
        <authorList>
            <consortium name="The Broad Institute Genomics Platform"/>
            <consortium name="The Broad Institute Genome Sequencing Center for Infectious Disease"/>
            <person name="Wu L."/>
            <person name="Ma J."/>
        </authorList>
    </citation>
    <scope>NUCLEOTIDE SEQUENCE [LARGE SCALE GENOMIC DNA]</scope>
    <source>
        <strain evidence="4">JCM 16929</strain>
    </source>
</reference>
<accession>A0ABP7AXT1</accession>
<dbReference type="SUPFAM" id="SSF51679">
    <property type="entry name" value="Bacterial luciferase-like"/>
    <property type="match status" value="1"/>
</dbReference>
<comment type="caution">
    <text evidence="3">The sequence shown here is derived from an EMBL/GenBank/DDBJ whole genome shotgun (WGS) entry which is preliminary data.</text>
</comment>
<name>A0ABP7AXT1_9ACTN</name>
<feature type="domain" description="Luciferase-like" evidence="2">
    <location>
        <begin position="48"/>
        <end position="374"/>
    </location>
</feature>
<evidence type="ECO:0000256" key="1">
    <source>
        <dbReference type="ARBA" id="ARBA00023002"/>
    </source>
</evidence>
<dbReference type="Proteomes" id="UP001501490">
    <property type="component" value="Unassembled WGS sequence"/>
</dbReference>
<gene>
    <name evidence="3" type="ORF">GCM10022236_52390</name>
</gene>
<dbReference type="CDD" id="cd01097">
    <property type="entry name" value="Tetrahydromethanopterin_reductase"/>
    <property type="match status" value="1"/>
</dbReference>
<dbReference type="InterPro" id="IPR036661">
    <property type="entry name" value="Luciferase-like_sf"/>
</dbReference>
<evidence type="ECO:0000313" key="3">
    <source>
        <dbReference type="EMBL" id="GAA3643258.1"/>
    </source>
</evidence>